<feature type="compositionally biased region" description="Polar residues" evidence="1">
    <location>
        <begin position="862"/>
        <end position="883"/>
    </location>
</feature>
<dbReference type="GO" id="GO:0016579">
    <property type="term" value="P:protein deubiquitination"/>
    <property type="evidence" value="ECO:0007669"/>
    <property type="project" value="InterPro"/>
</dbReference>
<comment type="caution">
    <text evidence="3">The sequence shown here is derived from an EMBL/GenBank/DDBJ whole genome shotgun (WGS) entry which is preliminary data.</text>
</comment>
<sequence length="925" mass="102113">MKESHPPSDPSKWKRHYRYKSLRSFKSTNINTPDVQPSKWARRPSKPIDPLKPNQDNIISKRSKKQLSGPISDVRLSDGTLKSKKGKGGGSRYNVAQKIILNNNSLFEDGGSELGQTIVSTLRARKGGSSGLRSDSSSGGSGGSNNSSNGGGSSSGGSSNGSSGGGDSGSSSGGSSSGGSIFSLSHWASYIWSSADPLNEAMFHSKLTVADYSRLNKKIGAIARPSTVNLCYLNAGIQALAATRFVHFVDRIDQITPISGGGHGLLQITENIANAFRSVNKWYNAGFYGSLSNRVAAGRVHQTPVPDTIGMGKLPFMDTASGTTPMCDIMEFLDSIIGSLNEEYLREQQTFHNWGASGWVNFDNPTTCMQATKVSCLICGYTYVEETSRVWVGALYKPHTDHNVDGSHTVNVAHTLDHFTRVALVENEACISCNLVDLYKIYRRTRRHLRTSAKGEADVTSAASKKIASDSLEIARRMLTIEQGLRRKLKNEKILVDENGRLRGIRMRSEALTPRSPRSETQAISRLPNTIILGYNIVQSDTLKKNRTQLNIPPILSFAPWTADATDGNHNRNPLRPLRPSDSKFNDGIEFECRAISYHHGETTNSGHYFTDRLPWIPSPKDIAAGADPRQPYEWWFCNEYLTDMFTADQPFPRPSGAKEQEVLVVYERIMDPADKAAIILPSADNTVVFDYNREYQFSEYSIPAGGPVVFKNEQKLPGTTSPRLDLSRWTNITGFFFGVRTRPSKRVRVDDYEDEDLLISPVVETRPSKRARVVENGVGGLGIRSTRGIESKVDRERRKAMENLHDSSLIRHPKVLADSEQKKKWRMGGSHGGNFILPPSSESSPPAPSRDSSNGDEKGQRMNSSREQLGNQNSSPSANSITPIYIVHEDEPEVSYETERVDKLGPSNHTISEKAKGKRLVYQY</sequence>
<name>A0AAN8RKT7_9PEZI</name>
<organism evidence="3 4">
    <name type="scientific">Arthrobotrys conoides</name>
    <dbReference type="NCBI Taxonomy" id="74498"/>
    <lineage>
        <taxon>Eukaryota</taxon>
        <taxon>Fungi</taxon>
        <taxon>Dikarya</taxon>
        <taxon>Ascomycota</taxon>
        <taxon>Pezizomycotina</taxon>
        <taxon>Orbiliomycetes</taxon>
        <taxon>Orbiliales</taxon>
        <taxon>Orbiliaceae</taxon>
        <taxon>Arthrobotrys</taxon>
    </lineage>
</organism>
<dbReference type="Gene3D" id="3.90.70.10">
    <property type="entry name" value="Cysteine proteinases"/>
    <property type="match status" value="1"/>
</dbReference>
<dbReference type="InterPro" id="IPR038765">
    <property type="entry name" value="Papain-like_cys_pep_sf"/>
</dbReference>
<dbReference type="CDD" id="cd02257">
    <property type="entry name" value="Peptidase_C19"/>
    <property type="match status" value="1"/>
</dbReference>
<keyword evidence="4" id="KW-1185">Reference proteome</keyword>
<feature type="domain" description="Peptidase C19 ubiquitin carboxyl-terminal hydrolase" evidence="2">
    <location>
        <begin position="229"/>
        <end position="613"/>
    </location>
</feature>
<dbReference type="SUPFAM" id="SSF54001">
    <property type="entry name" value="Cysteine proteinases"/>
    <property type="match status" value="1"/>
</dbReference>
<evidence type="ECO:0000256" key="1">
    <source>
        <dbReference type="SAM" id="MobiDB-lite"/>
    </source>
</evidence>
<protein>
    <recommendedName>
        <fullName evidence="2">Peptidase C19 ubiquitin carboxyl-terminal hydrolase domain-containing protein</fullName>
    </recommendedName>
</protein>
<feature type="region of interest" description="Disordered" evidence="1">
    <location>
        <begin position="790"/>
        <end position="920"/>
    </location>
</feature>
<feature type="compositionally biased region" description="Basic and acidic residues" evidence="1">
    <location>
        <begin position="790"/>
        <end position="823"/>
    </location>
</feature>
<evidence type="ECO:0000259" key="2">
    <source>
        <dbReference type="Pfam" id="PF00443"/>
    </source>
</evidence>
<dbReference type="InterPro" id="IPR001394">
    <property type="entry name" value="Peptidase_C19_UCH"/>
</dbReference>
<dbReference type="Proteomes" id="UP001307849">
    <property type="component" value="Unassembled WGS sequence"/>
</dbReference>
<gene>
    <name evidence="3" type="ORF">TWF506_010316</name>
</gene>
<accession>A0AAN8RKT7</accession>
<evidence type="ECO:0000313" key="4">
    <source>
        <dbReference type="Proteomes" id="UP001307849"/>
    </source>
</evidence>
<feature type="region of interest" description="Disordered" evidence="1">
    <location>
        <begin position="124"/>
        <end position="175"/>
    </location>
</feature>
<dbReference type="EMBL" id="JAVHJM010000008">
    <property type="protein sequence ID" value="KAK6508217.1"/>
    <property type="molecule type" value="Genomic_DNA"/>
</dbReference>
<feature type="compositionally biased region" description="Low complexity" evidence="1">
    <location>
        <begin position="839"/>
        <end position="853"/>
    </location>
</feature>
<feature type="compositionally biased region" description="Polar residues" evidence="1">
    <location>
        <begin position="24"/>
        <end position="35"/>
    </location>
</feature>
<feature type="region of interest" description="Disordered" evidence="1">
    <location>
        <begin position="24"/>
        <end position="91"/>
    </location>
</feature>
<evidence type="ECO:0000313" key="3">
    <source>
        <dbReference type="EMBL" id="KAK6508217.1"/>
    </source>
</evidence>
<dbReference type="AlphaFoldDB" id="A0AAN8RKT7"/>
<feature type="compositionally biased region" description="Gly residues" evidence="1">
    <location>
        <begin position="139"/>
        <end position="175"/>
    </location>
</feature>
<proteinExistence type="predicted"/>
<dbReference type="Pfam" id="PF00443">
    <property type="entry name" value="UCH"/>
    <property type="match status" value="1"/>
</dbReference>
<reference evidence="3 4" key="1">
    <citation type="submission" date="2019-10" db="EMBL/GenBank/DDBJ databases">
        <authorList>
            <person name="Palmer J.M."/>
        </authorList>
    </citation>
    <scope>NUCLEOTIDE SEQUENCE [LARGE SCALE GENOMIC DNA]</scope>
    <source>
        <strain evidence="3 4">TWF506</strain>
    </source>
</reference>
<dbReference type="GO" id="GO:0004843">
    <property type="term" value="F:cysteine-type deubiquitinase activity"/>
    <property type="evidence" value="ECO:0007669"/>
    <property type="project" value="InterPro"/>
</dbReference>